<proteinExistence type="predicted"/>
<evidence type="ECO:0000313" key="1">
    <source>
        <dbReference type="EMBL" id="KAF0479094.1"/>
    </source>
</evidence>
<dbReference type="AlphaFoldDB" id="A0A8H4EGW3"/>
<keyword evidence="2" id="KW-1185">Reference proteome</keyword>
<gene>
    <name evidence="1" type="ORF">F8M41_023903</name>
</gene>
<comment type="caution">
    <text evidence="1">The sequence shown here is derived from an EMBL/GenBank/DDBJ whole genome shotgun (WGS) entry which is preliminary data.</text>
</comment>
<accession>A0A8H4EGW3</accession>
<dbReference type="Proteomes" id="UP000439903">
    <property type="component" value="Unassembled WGS sequence"/>
</dbReference>
<evidence type="ECO:0000313" key="2">
    <source>
        <dbReference type="Proteomes" id="UP000439903"/>
    </source>
</evidence>
<protein>
    <submittedName>
        <fullName evidence="1">Uncharacterized protein</fullName>
    </submittedName>
</protein>
<reference evidence="1 2" key="1">
    <citation type="journal article" date="2019" name="Environ. Microbiol.">
        <title>At the nexus of three kingdoms: the genome of the mycorrhizal fungus Gigaspora margarita provides insights into plant, endobacterial and fungal interactions.</title>
        <authorList>
            <person name="Venice F."/>
            <person name="Ghignone S."/>
            <person name="Salvioli di Fossalunga A."/>
            <person name="Amselem J."/>
            <person name="Novero M."/>
            <person name="Xianan X."/>
            <person name="Sedzielewska Toro K."/>
            <person name="Morin E."/>
            <person name="Lipzen A."/>
            <person name="Grigoriev I.V."/>
            <person name="Henrissat B."/>
            <person name="Martin F.M."/>
            <person name="Bonfante P."/>
        </authorList>
    </citation>
    <scope>NUCLEOTIDE SEQUENCE [LARGE SCALE GENOMIC DNA]</scope>
    <source>
        <strain evidence="1 2">BEG34</strain>
    </source>
</reference>
<dbReference type="EMBL" id="WTPW01000793">
    <property type="protein sequence ID" value="KAF0479094.1"/>
    <property type="molecule type" value="Genomic_DNA"/>
</dbReference>
<organism evidence="1 2">
    <name type="scientific">Gigaspora margarita</name>
    <dbReference type="NCBI Taxonomy" id="4874"/>
    <lineage>
        <taxon>Eukaryota</taxon>
        <taxon>Fungi</taxon>
        <taxon>Fungi incertae sedis</taxon>
        <taxon>Mucoromycota</taxon>
        <taxon>Glomeromycotina</taxon>
        <taxon>Glomeromycetes</taxon>
        <taxon>Diversisporales</taxon>
        <taxon>Gigasporaceae</taxon>
        <taxon>Gigaspora</taxon>
    </lineage>
</organism>
<name>A0A8H4EGW3_GIGMA</name>
<sequence>MSLSSFSGLVWLFWASLDLDFRFIELYWILGLSLYKQQNASDETLELELVVFRGILAWILVLGSSSCLAKSGLAYLDWLSSKPVLLFWVGTWHQPLTNPGFCLGLLDQPFFWDLVEGASGLHLTNSLKTWSLIFGIGNDKPLEKGLEL</sequence>